<keyword evidence="8 15" id="KW-0547">Nucleotide-binding</keyword>
<evidence type="ECO:0000256" key="6">
    <source>
        <dbReference type="ARBA" id="ARBA00022679"/>
    </source>
</evidence>
<evidence type="ECO:0000259" key="16">
    <source>
        <dbReference type="SMART" id="SM00904"/>
    </source>
</evidence>
<dbReference type="GO" id="GO:0009231">
    <property type="term" value="P:riboflavin biosynthetic process"/>
    <property type="evidence" value="ECO:0007669"/>
    <property type="project" value="InterPro"/>
</dbReference>
<evidence type="ECO:0000256" key="15">
    <source>
        <dbReference type="PIRNR" id="PIRNR004491"/>
    </source>
</evidence>
<dbReference type="Proteomes" id="UP000242432">
    <property type="component" value="Unassembled WGS sequence"/>
</dbReference>
<dbReference type="SMART" id="SM00904">
    <property type="entry name" value="Flavokinase"/>
    <property type="match status" value="1"/>
</dbReference>
<dbReference type="GO" id="GO:0006747">
    <property type="term" value="P:FAD biosynthetic process"/>
    <property type="evidence" value="ECO:0007669"/>
    <property type="project" value="UniProtKB-UniRule"/>
</dbReference>
<evidence type="ECO:0000313" key="18">
    <source>
        <dbReference type="Proteomes" id="UP000242432"/>
    </source>
</evidence>
<dbReference type="EC" id="2.7.1.26" evidence="15"/>
<dbReference type="STRING" id="83771.SAMN02910357_00863"/>
<dbReference type="GO" id="GO:0009398">
    <property type="term" value="P:FMN biosynthetic process"/>
    <property type="evidence" value="ECO:0007669"/>
    <property type="project" value="UniProtKB-UniRule"/>
</dbReference>
<dbReference type="PANTHER" id="PTHR22749:SF6">
    <property type="entry name" value="RIBOFLAVIN KINASE"/>
    <property type="match status" value="1"/>
</dbReference>
<evidence type="ECO:0000256" key="2">
    <source>
        <dbReference type="ARBA" id="ARBA00004726"/>
    </source>
</evidence>
<dbReference type="FunFam" id="3.40.50.620:FF:000021">
    <property type="entry name" value="Riboflavin biosynthesis protein"/>
    <property type="match status" value="1"/>
</dbReference>
<dbReference type="InterPro" id="IPR023468">
    <property type="entry name" value="Riboflavin_kinase"/>
</dbReference>
<dbReference type="InterPro" id="IPR014729">
    <property type="entry name" value="Rossmann-like_a/b/a_fold"/>
</dbReference>
<comment type="catalytic activity">
    <reaction evidence="14 15">
        <text>FMN + ATP + H(+) = FAD + diphosphate</text>
        <dbReference type="Rhea" id="RHEA:17237"/>
        <dbReference type="ChEBI" id="CHEBI:15378"/>
        <dbReference type="ChEBI" id="CHEBI:30616"/>
        <dbReference type="ChEBI" id="CHEBI:33019"/>
        <dbReference type="ChEBI" id="CHEBI:57692"/>
        <dbReference type="ChEBI" id="CHEBI:58210"/>
        <dbReference type="EC" id="2.7.7.2"/>
    </reaction>
</comment>
<comment type="catalytic activity">
    <reaction evidence="13 15">
        <text>riboflavin + ATP = FMN + ADP + H(+)</text>
        <dbReference type="Rhea" id="RHEA:14357"/>
        <dbReference type="ChEBI" id="CHEBI:15378"/>
        <dbReference type="ChEBI" id="CHEBI:30616"/>
        <dbReference type="ChEBI" id="CHEBI:57986"/>
        <dbReference type="ChEBI" id="CHEBI:58210"/>
        <dbReference type="ChEBI" id="CHEBI:456216"/>
        <dbReference type="EC" id="2.7.1.26"/>
    </reaction>
</comment>
<evidence type="ECO:0000256" key="7">
    <source>
        <dbReference type="ARBA" id="ARBA00022695"/>
    </source>
</evidence>
<gene>
    <name evidence="17" type="ORF">SAMN02745213_01296</name>
</gene>
<dbReference type="Gene3D" id="3.40.50.620">
    <property type="entry name" value="HUPs"/>
    <property type="match status" value="1"/>
</dbReference>
<evidence type="ECO:0000256" key="12">
    <source>
        <dbReference type="ARBA" id="ARBA00023268"/>
    </source>
</evidence>
<sequence length="315" mass="35101">MRLIRCLSDFKGTPNGVAIAIGNFDGFHKGHQAVIECMKEKAERMNLVPAVMIFEPQPLEYFSKDKSPARISSLRDKLLALKSAGVQLVFCMKFNADFAAMSAHDYVIELLGKKLGVKSVTVGTLFNFGQGGKSTIDDLKKIGASIGMEASAIDGVDLNGERISSTKIREYLFKGQLDQAKEALGRYYSMSGIVVHGNRIGRNLGFPTANMNVNRRISPLKGVYAVKVSTRFGLKDGMANVGVRPTVVPNQTKAILEVNIFDFDKDLYGQSIRVFFIKKIRDEMKFDDIEILKEQLKKDKTFAQEFLLNHNVNEF</sequence>
<dbReference type="GO" id="GO:0003919">
    <property type="term" value="F:FMN adenylyltransferase activity"/>
    <property type="evidence" value="ECO:0007669"/>
    <property type="project" value="UniProtKB-UniRule"/>
</dbReference>
<dbReference type="SUPFAM" id="SSF82114">
    <property type="entry name" value="Riboflavin kinase-like"/>
    <property type="match status" value="1"/>
</dbReference>
<dbReference type="InterPro" id="IPR001579">
    <property type="entry name" value="Glyco_hydro_18_chit_AS"/>
</dbReference>
<dbReference type="UniPathway" id="UPA00277">
    <property type="reaction ID" value="UER00407"/>
</dbReference>
<protein>
    <recommendedName>
        <fullName evidence="15">Riboflavin biosynthesis protein</fullName>
    </recommendedName>
    <domain>
        <recommendedName>
            <fullName evidence="15">Riboflavin kinase</fullName>
            <ecNumber evidence="15">2.7.1.26</ecNumber>
        </recommendedName>
        <alternativeName>
            <fullName evidence="15">Flavokinase</fullName>
        </alternativeName>
    </domain>
    <domain>
        <recommendedName>
            <fullName evidence="15">FMN adenylyltransferase</fullName>
            <ecNumber evidence="15">2.7.7.2</ecNumber>
        </recommendedName>
        <alternativeName>
            <fullName evidence="15">FAD pyrophosphorylase</fullName>
        </alternativeName>
        <alternativeName>
            <fullName evidence="15">FAD synthase</fullName>
        </alternativeName>
    </domain>
</protein>
<evidence type="ECO:0000256" key="13">
    <source>
        <dbReference type="ARBA" id="ARBA00047880"/>
    </source>
</evidence>
<keyword evidence="12" id="KW-0511">Multifunctional enzyme</keyword>
<keyword evidence="11 15" id="KW-0067">ATP-binding</keyword>
<evidence type="ECO:0000256" key="5">
    <source>
        <dbReference type="ARBA" id="ARBA00022643"/>
    </source>
</evidence>
<keyword evidence="4 15" id="KW-0285">Flavoprotein</keyword>
<keyword evidence="18" id="KW-1185">Reference proteome</keyword>
<evidence type="ECO:0000313" key="17">
    <source>
        <dbReference type="EMBL" id="SKA62636.1"/>
    </source>
</evidence>
<accession>A0A1T4VCL7</accession>
<dbReference type="Pfam" id="PF06574">
    <property type="entry name" value="FAD_syn"/>
    <property type="match status" value="1"/>
</dbReference>
<dbReference type="EC" id="2.7.7.2" evidence="15"/>
<comment type="pathway">
    <text evidence="3 15">Cofactor biosynthesis; FMN biosynthesis; FMN from riboflavin (ATP route): step 1/1.</text>
</comment>
<comment type="similarity">
    <text evidence="15">Belongs to the ribF family.</text>
</comment>
<name>A0A1T4VCL7_9GAMM</name>
<reference evidence="18" key="1">
    <citation type="submission" date="2017-02" db="EMBL/GenBank/DDBJ databases">
        <authorList>
            <person name="Varghese N."/>
            <person name="Submissions S."/>
        </authorList>
    </citation>
    <scope>NUCLEOTIDE SEQUENCE [LARGE SCALE GENOMIC DNA]</scope>
    <source>
        <strain evidence="18">DSM 3072</strain>
    </source>
</reference>
<dbReference type="Pfam" id="PF01687">
    <property type="entry name" value="Flavokinase"/>
    <property type="match status" value="1"/>
</dbReference>
<evidence type="ECO:0000256" key="14">
    <source>
        <dbReference type="ARBA" id="ARBA00049494"/>
    </source>
</evidence>
<dbReference type="NCBIfam" id="TIGR00083">
    <property type="entry name" value="ribF"/>
    <property type="match status" value="1"/>
</dbReference>
<dbReference type="InterPro" id="IPR023465">
    <property type="entry name" value="Riboflavin_kinase_dom_sf"/>
</dbReference>
<evidence type="ECO:0000256" key="10">
    <source>
        <dbReference type="ARBA" id="ARBA00022827"/>
    </source>
</evidence>
<dbReference type="PANTHER" id="PTHR22749">
    <property type="entry name" value="RIBOFLAVIN KINASE/FMN ADENYLYLTRANSFERASE"/>
    <property type="match status" value="1"/>
</dbReference>
<dbReference type="PROSITE" id="PS01095">
    <property type="entry name" value="GH18_1"/>
    <property type="match status" value="1"/>
</dbReference>
<dbReference type="SUPFAM" id="SSF52374">
    <property type="entry name" value="Nucleotidylyl transferase"/>
    <property type="match status" value="1"/>
</dbReference>
<dbReference type="InterPro" id="IPR015865">
    <property type="entry name" value="Riboflavin_kinase_bac/euk"/>
</dbReference>
<keyword evidence="10 15" id="KW-0274">FAD</keyword>
<dbReference type="NCBIfam" id="NF004159">
    <property type="entry name" value="PRK05627.1-2"/>
    <property type="match status" value="1"/>
</dbReference>
<evidence type="ECO:0000256" key="11">
    <source>
        <dbReference type="ARBA" id="ARBA00022840"/>
    </source>
</evidence>
<dbReference type="CDD" id="cd02064">
    <property type="entry name" value="FAD_synthetase_N"/>
    <property type="match status" value="1"/>
</dbReference>
<dbReference type="PIRSF" id="PIRSF004491">
    <property type="entry name" value="FAD_Synth"/>
    <property type="match status" value="1"/>
</dbReference>
<dbReference type="GO" id="GO:0004553">
    <property type="term" value="F:hydrolase activity, hydrolyzing O-glycosyl compounds"/>
    <property type="evidence" value="ECO:0007669"/>
    <property type="project" value="InterPro"/>
</dbReference>
<dbReference type="UniPathway" id="UPA00276">
    <property type="reaction ID" value="UER00406"/>
</dbReference>
<dbReference type="GO" id="GO:0005524">
    <property type="term" value="F:ATP binding"/>
    <property type="evidence" value="ECO:0007669"/>
    <property type="project" value="UniProtKB-UniRule"/>
</dbReference>
<keyword evidence="5 15" id="KW-0288">FMN</keyword>
<dbReference type="Gene3D" id="2.40.30.30">
    <property type="entry name" value="Riboflavin kinase-like"/>
    <property type="match status" value="1"/>
</dbReference>
<organism evidence="17 18">
    <name type="scientific">Succinivibrio dextrinosolvens DSM 3072</name>
    <dbReference type="NCBI Taxonomy" id="1123324"/>
    <lineage>
        <taxon>Bacteria</taxon>
        <taxon>Pseudomonadati</taxon>
        <taxon>Pseudomonadota</taxon>
        <taxon>Gammaproteobacteria</taxon>
        <taxon>Aeromonadales</taxon>
        <taxon>Succinivibrionaceae</taxon>
        <taxon>Succinivibrio</taxon>
    </lineage>
</organism>
<evidence type="ECO:0000256" key="3">
    <source>
        <dbReference type="ARBA" id="ARBA00005201"/>
    </source>
</evidence>
<comment type="function">
    <text evidence="1">Catalyzes the phosphorylation of riboflavin to FMN followed by the adenylation of FMN to FAD.</text>
</comment>
<proteinExistence type="inferred from homology"/>
<feature type="domain" description="Riboflavin kinase" evidence="16">
    <location>
        <begin position="183"/>
        <end position="308"/>
    </location>
</feature>
<evidence type="ECO:0000256" key="1">
    <source>
        <dbReference type="ARBA" id="ARBA00002121"/>
    </source>
</evidence>
<dbReference type="InterPro" id="IPR002606">
    <property type="entry name" value="Riboflavin_kinase_bac"/>
</dbReference>
<keyword evidence="6 15" id="KW-0808">Transferase</keyword>
<dbReference type="NCBIfam" id="NF004162">
    <property type="entry name" value="PRK05627.1-5"/>
    <property type="match status" value="1"/>
</dbReference>
<dbReference type="InterPro" id="IPR015864">
    <property type="entry name" value="FAD_synthase"/>
</dbReference>
<evidence type="ECO:0000256" key="9">
    <source>
        <dbReference type="ARBA" id="ARBA00022777"/>
    </source>
</evidence>
<dbReference type="AlphaFoldDB" id="A0A1T4VCL7"/>
<dbReference type="GO" id="GO:0008531">
    <property type="term" value="F:riboflavin kinase activity"/>
    <property type="evidence" value="ECO:0007669"/>
    <property type="project" value="UniProtKB-UniRule"/>
</dbReference>
<dbReference type="NCBIfam" id="NF004163">
    <property type="entry name" value="PRK05627.1-6"/>
    <property type="match status" value="1"/>
</dbReference>
<dbReference type="NCBIfam" id="TIGR00125">
    <property type="entry name" value="cyt_tran_rel"/>
    <property type="match status" value="1"/>
</dbReference>
<evidence type="ECO:0000256" key="4">
    <source>
        <dbReference type="ARBA" id="ARBA00022630"/>
    </source>
</evidence>
<dbReference type="GO" id="GO:0005975">
    <property type="term" value="P:carbohydrate metabolic process"/>
    <property type="evidence" value="ECO:0007669"/>
    <property type="project" value="InterPro"/>
</dbReference>
<dbReference type="EMBL" id="FUXX01000019">
    <property type="protein sequence ID" value="SKA62636.1"/>
    <property type="molecule type" value="Genomic_DNA"/>
</dbReference>
<dbReference type="InterPro" id="IPR004821">
    <property type="entry name" value="Cyt_trans-like"/>
</dbReference>
<keyword evidence="9 15" id="KW-0418">Kinase</keyword>
<keyword evidence="7 15" id="KW-0548">Nucleotidyltransferase</keyword>
<evidence type="ECO:0000256" key="8">
    <source>
        <dbReference type="ARBA" id="ARBA00022741"/>
    </source>
</evidence>
<comment type="pathway">
    <text evidence="2 15">Cofactor biosynthesis; FAD biosynthesis; FAD from FMN: step 1/1.</text>
</comment>
<dbReference type="RefSeq" id="WP_078928776.1">
    <property type="nucleotide sequence ID" value="NZ_FUXX01000019.1"/>
</dbReference>